<dbReference type="EMBL" id="DF973187">
    <property type="protein sequence ID" value="GAU18568.1"/>
    <property type="molecule type" value="Genomic_DNA"/>
</dbReference>
<dbReference type="GO" id="GO:0010228">
    <property type="term" value="P:vegetative to reproductive phase transition of meristem"/>
    <property type="evidence" value="ECO:0007669"/>
    <property type="project" value="TreeGrafter"/>
</dbReference>
<dbReference type="OrthoDB" id="1932537at2759"/>
<dbReference type="PANTHER" id="PTHR31133">
    <property type="entry name" value="MEMBRANE PROTEIN"/>
    <property type="match status" value="1"/>
</dbReference>
<protein>
    <recommendedName>
        <fullName evidence="4">Transmembrane protein</fullName>
    </recommendedName>
</protein>
<evidence type="ECO:0000313" key="3">
    <source>
        <dbReference type="Proteomes" id="UP000242715"/>
    </source>
</evidence>
<organism evidence="2 3">
    <name type="scientific">Trifolium subterraneum</name>
    <name type="common">Subterranean clover</name>
    <dbReference type="NCBI Taxonomy" id="3900"/>
    <lineage>
        <taxon>Eukaryota</taxon>
        <taxon>Viridiplantae</taxon>
        <taxon>Streptophyta</taxon>
        <taxon>Embryophyta</taxon>
        <taxon>Tracheophyta</taxon>
        <taxon>Spermatophyta</taxon>
        <taxon>Magnoliopsida</taxon>
        <taxon>eudicotyledons</taxon>
        <taxon>Gunneridae</taxon>
        <taxon>Pentapetalae</taxon>
        <taxon>rosids</taxon>
        <taxon>fabids</taxon>
        <taxon>Fabales</taxon>
        <taxon>Fabaceae</taxon>
        <taxon>Papilionoideae</taxon>
        <taxon>50 kb inversion clade</taxon>
        <taxon>NPAAA clade</taxon>
        <taxon>Hologalegina</taxon>
        <taxon>IRL clade</taxon>
        <taxon>Trifolieae</taxon>
        <taxon>Trifolium</taxon>
    </lineage>
</organism>
<gene>
    <name evidence="2" type="ORF">TSUD_325600</name>
</gene>
<keyword evidence="3" id="KW-1185">Reference proteome</keyword>
<feature type="transmembrane region" description="Helical" evidence="1">
    <location>
        <begin position="209"/>
        <end position="229"/>
    </location>
</feature>
<evidence type="ECO:0000256" key="1">
    <source>
        <dbReference type="SAM" id="Phobius"/>
    </source>
</evidence>
<accession>A0A2Z6M8J9</accession>
<keyword evidence="1" id="KW-0472">Membrane</keyword>
<keyword evidence="1" id="KW-1133">Transmembrane helix</keyword>
<feature type="transmembrane region" description="Helical" evidence="1">
    <location>
        <begin position="152"/>
        <end position="177"/>
    </location>
</feature>
<keyword evidence="1" id="KW-0812">Transmembrane</keyword>
<evidence type="ECO:0000313" key="2">
    <source>
        <dbReference type="EMBL" id="GAU18568.1"/>
    </source>
</evidence>
<sequence>MTGALIGPIAFAILAVGNSAVIIGLWTAHVIWTYYCVARTKRFGLVFKVVVLICLPVPLLLWPVVGIVGSFLGGIGYGFFAPLLATFEAVGENVKDKFYHCFIDGCWSTIETSCTVVQDVTDFCFHSYFSYMDELRENLNPQEKPFDIRLSLLPCCLLVILVGVPFDVVLITSIAIWKSPYMLFRGWKRLLEDLIGRKGPFLETECVPFAGLAIILWPLAVLGAIWDWLFKSCEVNGRIVLRDGLISVKEIEECISKGNCKKLSIKLPAWSLLQCLLTSAKSNSDGLVITDDVELTRMNGPKDKVFEWFIGPLLIMKEQLKNLELKENGNPLMMEVIGQLVVLLVFTISLSESSFS</sequence>
<reference evidence="3" key="1">
    <citation type="journal article" date="2017" name="Front. Plant Sci.">
        <title>Climate Clever Clovers: New Paradigm to Reduce the Environmental Footprint of Ruminants by Breeding Low Methanogenic Forages Utilizing Haplotype Variation.</title>
        <authorList>
            <person name="Kaur P."/>
            <person name="Appels R."/>
            <person name="Bayer P.E."/>
            <person name="Keeble-Gagnere G."/>
            <person name="Wang J."/>
            <person name="Hirakawa H."/>
            <person name="Shirasawa K."/>
            <person name="Vercoe P."/>
            <person name="Stefanova K."/>
            <person name="Durmic Z."/>
            <person name="Nichols P."/>
            <person name="Revell C."/>
            <person name="Isobe S.N."/>
            <person name="Edwards D."/>
            <person name="Erskine W."/>
        </authorList>
    </citation>
    <scope>NUCLEOTIDE SEQUENCE [LARGE SCALE GENOMIC DNA]</scope>
    <source>
        <strain evidence="3">cv. Daliak</strain>
    </source>
</reference>
<evidence type="ECO:0008006" key="4">
    <source>
        <dbReference type="Google" id="ProtNLM"/>
    </source>
</evidence>
<dbReference type="AlphaFoldDB" id="A0A2Z6M8J9"/>
<dbReference type="InterPro" id="IPR040229">
    <property type="entry name" value="At3g27390-like"/>
</dbReference>
<feature type="transmembrane region" description="Helical" evidence="1">
    <location>
        <begin position="6"/>
        <end position="31"/>
    </location>
</feature>
<dbReference type="PANTHER" id="PTHR31133:SF2">
    <property type="entry name" value="EXPRESSED PROTEIN"/>
    <property type="match status" value="1"/>
</dbReference>
<name>A0A2Z6M8J9_TRISU</name>
<proteinExistence type="predicted"/>
<dbReference type="Proteomes" id="UP000242715">
    <property type="component" value="Unassembled WGS sequence"/>
</dbReference>
<feature type="transmembrane region" description="Helical" evidence="1">
    <location>
        <begin position="67"/>
        <end position="87"/>
    </location>
</feature>
<feature type="transmembrane region" description="Helical" evidence="1">
    <location>
        <begin position="43"/>
        <end position="61"/>
    </location>
</feature>